<feature type="compositionally biased region" description="Basic and acidic residues" evidence="1">
    <location>
        <begin position="291"/>
        <end position="303"/>
    </location>
</feature>
<protein>
    <recommendedName>
        <fullName evidence="4">Methyltransferase domain-containing protein</fullName>
    </recommendedName>
</protein>
<evidence type="ECO:0000256" key="1">
    <source>
        <dbReference type="SAM" id="MobiDB-lite"/>
    </source>
</evidence>
<dbReference type="AlphaFoldDB" id="A0A1Y6B9P9"/>
<feature type="region of interest" description="Disordered" evidence="1">
    <location>
        <begin position="280"/>
        <end position="343"/>
    </location>
</feature>
<dbReference type="SUPFAM" id="SSF53335">
    <property type="entry name" value="S-adenosyl-L-methionine-dependent methyltransferases"/>
    <property type="match status" value="1"/>
</dbReference>
<dbReference type="Proteomes" id="UP000192917">
    <property type="component" value="Unassembled WGS sequence"/>
</dbReference>
<feature type="compositionally biased region" description="Basic residues" evidence="1">
    <location>
        <begin position="316"/>
        <end position="330"/>
    </location>
</feature>
<proteinExistence type="predicted"/>
<dbReference type="RefSeq" id="WP_085121274.1">
    <property type="nucleotide sequence ID" value="NZ_FWZX01000002.1"/>
</dbReference>
<dbReference type="InterPro" id="IPR029063">
    <property type="entry name" value="SAM-dependent_MTases_sf"/>
</dbReference>
<evidence type="ECO:0000313" key="3">
    <source>
        <dbReference type="Proteomes" id="UP000192917"/>
    </source>
</evidence>
<dbReference type="EMBL" id="FWZX01000002">
    <property type="protein sequence ID" value="SME98755.1"/>
    <property type="molecule type" value="Genomic_DNA"/>
</dbReference>
<organism evidence="2 3">
    <name type="scientific">Tistlia consotensis USBA 355</name>
    <dbReference type="NCBI Taxonomy" id="560819"/>
    <lineage>
        <taxon>Bacteria</taxon>
        <taxon>Pseudomonadati</taxon>
        <taxon>Pseudomonadota</taxon>
        <taxon>Alphaproteobacteria</taxon>
        <taxon>Rhodospirillales</taxon>
        <taxon>Rhodovibrionaceae</taxon>
        <taxon>Tistlia</taxon>
    </lineage>
</organism>
<reference evidence="2 3" key="1">
    <citation type="submission" date="2017-04" db="EMBL/GenBank/DDBJ databases">
        <authorList>
            <person name="Afonso C.L."/>
            <person name="Miller P.J."/>
            <person name="Scott M.A."/>
            <person name="Spackman E."/>
            <person name="Goraichik I."/>
            <person name="Dimitrov K.M."/>
            <person name="Suarez D.L."/>
            <person name="Swayne D.E."/>
        </authorList>
    </citation>
    <scope>NUCLEOTIDE SEQUENCE [LARGE SCALE GENOMIC DNA]</scope>
    <source>
        <strain evidence="2 3">USBA 355</strain>
    </source>
</reference>
<dbReference type="STRING" id="560819.SAMN05428998_102203"/>
<sequence>MGLGPPVFSLYKFMIDQGLFEGVDSVVEIGSQEYDTKRPEYDAVLERLCAQCGVETPPGRDPETGRYKGPAGDLYRLLGCRYASLDIDGRFGAIAFDLNYDRIGEDLRWSSALTTNLGTTEHVFNQDNCFRTIHDLTRPGGLMLHVLPMNNYVNHGLFSYSPTFFDSLAAANGYELLGLWLTAKPHLNLLPPARPRFPAGRSMVIALSRRSDERDFVMPLQLSNPMLVDDAMEARYATTERRDRSSARGLRYDGVVFVDLETFASELLAPGDERLAALAKSARKPAGKRPAAKEKAKPERAEGATEAAGAEPPREKKAKQARPAKARPPKQRSLLGRLFGAGA</sequence>
<name>A0A1Y6B9P9_9PROT</name>
<evidence type="ECO:0008006" key="4">
    <source>
        <dbReference type="Google" id="ProtNLM"/>
    </source>
</evidence>
<evidence type="ECO:0000313" key="2">
    <source>
        <dbReference type="EMBL" id="SME98755.1"/>
    </source>
</evidence>
<accession>A0A1Y6B9P9</accession>
<keyword evidence="3" id="KW-1185">Reference proteome</keyword>
<gene>
    <name evidence="2" type="ORF">SAMN05428998_102203</name>
</gene>